<keyword evidence="3" id="KW-1185">Reference proteome</keyword>
<dbReference type="EMBL" id="VFRQ01000009">
    <property type="protein sequence ID" value="TPE42867.1"/>
    <property type="molecule type" value="Genomic_DNA"/>
</dbReference>
<dbReference type="Pfam" id="PF04170">
    <property type="entry name" value="NlpE"/>
    <property type="match status" value="1"/>
</dbReference>
<dbReference type="AlphaFoldDB" id="A0A501W7L8"/>
<dbReference type="InterPro" id="IPR007298">
    <property type="entry name" value="Cu-R_lipoprotein_NlpE"/>
</dbReference>
<dbReference type="OrthoDB" id="5348860at2"/>
<feature type="chain" id="PRO_5021280959" description="Copper resistance protein NlpE" evidence="1">
    <location>
        <begin position="20"/>
        <end position="265"/>
    </location>
</feature>
<sequence length="265" mass="28827">MRRKYRVGLWLGAMLFYMASCTTSPGGDVSTEPTDVGAAKTLAPTALVGTWRGVIPCADCPGINYSLSLSENNTFAETLMYQDRDVQPYTRTGTWRIADSTLELLGDSGNGGISRFSLAPQGELNMLDPEGKPFATSLAPMYRLRRDTALIEDNAALWDKRRERGIDFVATGNEPGWVLEIDLEDSIRFRTLPSESIHIVTAVPAPAEKGNTTTYSATSAAGELQVEILEQPCEDTMSGKISSYLVRVKANSMAFSGCGTYLNSK</sequence>
<dbReference type="Gene3D" id="2.40.128.640">
    <property type="match status" value="1"/>
</dbReference>
<accession>A0A501W7L8</accession>
<proteinExistence type="predicted"/>
<evidence type="ECO:0000313" key="3">
    <source>
        <dbReference type="Proteomes" id="UP000316727"/>
    </source>
</evidence>
<reference evidence="2 3" key="1">
    <citation type="submission" date="2019-06" db="EMBL/GenBank/DDBJ databases">
        <title>A novel bacterium of genus Pontibacter, isolated from marine sediment.</title>
        <authorList>
            <person name="Huang H."/>
            <person name="Mo K."/>
            <person name="Hu Y."/>
        </authorList>
    </citation>
    <scope>NUCLEOTIDE SEQUENCE [LARGE SCALE GENOMIC DNA]</scope>
    <source>
        <strain evidence="2 3">HB172049</strain>
    </source>
</reference>
<name>A0A501W7L8_9BACT</name>
<evidence type="ECO:0000256" key="1">
    <source>
        <dbReference type="SAM" id="SignalP"/>
    </source>
</evidence>
<dbReference type="RefSeq" id="WP_140622601.1">
    <property type="nucleotide sequence ID" value="NZ_VFRQ01000009.1"/>
</dbReference>
<protein>
    <recommendedName>
        <fullName evidence="4">Copper resistance protein NlpE</fullName>
    </recommendedName>
</protein>
<comment type="caution">
    <text evidence="2">The sequence shown here is derived from an EMBL/GenBank/DDBJ whole genome shotgun (WGS) entry which is preliminary data.</text>
</comment>
<dbReference type="Proteomes" id="UP000316727">
    <property type="component" value="Unassembled WGS sequence"/>
</dbReference>
<evidence type="ECO:0000313" key="2">
    <source>
        <dbReference type="EMBL" id="TPE42867.1"/>
    </source>
</evidence>
<keyword evidence="1" id="KW-0732">Signal</keyword>
<gene>
    <name evidence="2" type="ORF">FJM65_16205</name>
</gene>
<organism evidence="2 3">
    <name type="scientific">Pontibacter mangrovi</name>
    <dbReference type="NCBI Taxonomy" id="2589816"/>
    <lineage>
        <taxon>Bacteria</taxon>
        <taxon>Pseudomonadati</taxon>
        <taxon>Bacteroidota</taxon>
        <taxon>Cytophagia</taxon>
        <taxon>Cytophagales</taxon>
        <taxon>Hymenobacteraceae</taxon>
        <taxon>Pontibacter</taxon>
    </lineage>
</organism>
<feature type="signal peptide" evidence="1">
    <location>
        <begin position="1"/>
        <end position="19"/>
    </location>
</feature>
<evidence type="ECO:0008006" key="4">
    <source>
        <dbReference type="Google" id="ProtNLM"/>
    </source>
</evidence>